<dbReference type="InterPro" id="IPR019775">
    <property type="entry name" value="WD40_repeat_CS"/>
</dbReference>
<dbReference type="EMBL" id="ASPP01033736">
    <property type="protein sequence ID" value="ETO03289.1"/>
    <property type="molecule type" value="Genomic_DNA"/>
</dbReference>
<dbReference type="Gene3D" id="2.130.10.10">
    <property type="entry name" value="YVTN repeat-like/Quinoprotein amine dehydrogenase"/>
    <property type="match status" value="1"/>
</dbReference>
<dbReference type="SUPFAM" id="SSF50978">
    <property type="entry name" value="WD40 repeat-like"/>
    <property type="match status" value="1"/>
</dbReference>
<dbReference type="SMART" id="SM00320">
    <property type="entry name" value="WD40"/>
    <property type="match status" value="1"/>
</dbReference>
<evidence type="ECO:0000256" key="3">
    <source>
        <dbReference type="PROSITE-ProRule" id="PRU00221"/>
    </source>
</evidence>
<dbReference type="InterPro" id="IPR015943">
    <property type="entry name" value="WD40/YVTN_repeat-like_dom_sf"/>
</dbReference>
<reference evidence="5 6" key="1">
    <citation type="journal article" date="2013" name="Curr. Biol.">
        <title>The Genome of the Foraminiferan Reticulomyxa filosa.</title>
        <authorList>
            <person name="Glockner G."/>
            <person name="Hulsmann N."/>
            <person name="Schleicher M."/>
            <person name="Noegel A.A."/>
            <person name="Eichinger L."/>
            <person name="Gallinger C."/>
            <person name="Pawlowski J."/>
            <person name="Sierra R."/>
            <person name="Euteneuer U."/>
            <person name="Pillet L."/>
            <person name="Moustafa A."/>
            <person name="Platzer M."/>
            <person name="Groth M."/>
            <person name="Szafranski K."/>
            <person name="Schliwa M."/>
        </authorList>
    </citation>
    <scope>NUCLEOTIDE SEQUENCE [LARGE SCALE GENOMIC DNA]</scope>
</reference>
<dbReference type="AlphaFoldDB" id="X6LNU1"/>
<dbReference type="PROSITE" id="PS00678">
    <property type="entry name" value="WD_REPEATS_1"/>
    <property type="match status" value="1"/>
</dbReference>
<dbReference type="InterPro" id="IPR036322">
    <property type="entry name" value="WD40_repeat_dom_sf"/>
</dbReference>
<feature type="repeat" description="WD" evidence="3">
    <location>
        <begin position="120"/>
        <end position="146"/>
    </location>
</feature>
<dbReference type="Proteomes" id="UP000023152">
    <property type="component" value="Unassembled WGS sequence"/>
</dbReference>
<evidence type="ECO:0000313" key="5">
    <source>
        <dbReference type="EMBL" id="ETO03289.1"/>
    </source>
</evidence>
<sequence>MEFVKNLRSSVVQKLDSFQGSEPEKKVKHATSNENWGTSNTLKNKTEDATQLPESEKKEAIGELGLTSFTYIDPINGQDKYATVFIILSQVNVTFDRHTGLVNVVEYSPFVVDNIEIGCNSNVICSGSDDNTIRFWDIRSNMSELYLFNGDKKEDNGIMCFKFVSLKKKRENNEQKSSGCC</sequence>
<keyword evidence="6" id="KW-1185">Reference proteome</keyword>
<proteinExistence type="predicted"/>
<protein>
    <submittedName>
        <fullName evidence="5">Uncharacterized protein</fullName>
    </submittedName>
</protein>
<evidence type="ECO:0000256" key="4">
    <source>
        <dbReference type="SAM" id="MobiDB-lite"/>
    </source>
</evidence>
<feature type="region of interest" description="Disordered" evidence="4">
    <location>
        <begin position="16"/>
        <end position="55"/>
    </location>
</feature>
<feature type="compositionally biased region" description="Basic and acidic residues" evidence="4">
    <location>
        <begin position="44"/>
        <end position="55"/>
    </location>
</feature>
<feature type="compositionally biased region" description="Polar residues" evidence="4">
    <location>
        <begin position="30"/>
        <end position="43"/>
    </location>
</feature>
<comment type="caution">
    <text evidence="5">The sequence shown here is derived from an EMBL/GenBank/DDBJ whole genome shotgun (WGS) entry which is preliminary data.</text>
</comment>
<evidence type="ECO:0000256" key="2">
    <source>
        <dbReference type="ARBA" id="ARBA00022737"/>
    </source>
</evidence>
<name>X6LNU1_RETFI</name>
<gene>
    <name evidence="5" type="ORF">RFI_34121</name>
</gene>
<dbReference type="InterPro" id="IPR001680">
    <property type="entry name" value="WD40_rpt"/>
</dbReference>
<dbReference type="PROSITE" id="PS50082">
    <property type="entry name" value="WD_REPEATS_2"/>
    <property type="match status" value="1"/>
</dbReference>
<evidence type="ECO:0000313" key="6">
    <source>
        <dbReference type="Proteomes" id="UP000023152"/>
    </source>
</evidence>
<evidence type="ECO:0000256" key="1">
    <source>
        <dbReference type="ARBA" id="ARBA00022574"/>
    </source>
</evidence>
<organism evidence="5 6">
    <name type="scientific">Reticulomyxa filosa</name>
    <dbReference type="NCBI Taxonomy" id="46433"/>
    <lineage>
        <taxon>Eukaryota</taxon>
        <taxon>Sar</taxon>
        <taxon>Rhizaria</taxon>
        <taxon>Retaria</taxon>
        <taxon>Foraminifera</taxon>
        <taxon>Monothalamids</taxon>
        <taxon>Reticulomyxidae</taxon>
        <taxon>Reticulomyxa</taxon>
    </lineage>
</organism>
<accession>X6LNU1</accession>
<keyword evidence="2" id="KW-0677">Repeat</keyword>
<keyword evidence="1 3" id="KW-0853">WD repeat</keyword>
<feature type="non-terminal residue" evidence="5">
    <location>
        <position position="181"/>
    </location>
</feature>